<evidence type="ECO:0000256" key="1">
    <source>
        <dbReference type="SAM" id="SignalP"/>
    </source>
</evidence>
<sequence>MYRVNVKCMIAAVILLAVLSGCGAKDRVMQVVGLGGPDPTVYSGPVYPATSKIATAFQADQVNRSCRVFAEVLVQLPEQFSGKDIESTILKEAGTRGADQVLIGQARTSTKNSGPTFLYYGPTYQYLCADQCGAWKYGYDLWEKQGEWVSVGYRQWGNVDVVYEMPIIMQVLMLRCR</sequence>
<gene>
    <name evidence="2" type="ORF">HP555_03330</name>
</gene>
<dbReference type="PROSITE" id="PS51257">
    <property type="entry name" value="PROKAR_LIPOPROTEIN"/>
    <property type="match status" value="1"/>
</dbReference>
<proteinExistence type="predicted"/>
<evidence type="ECO:0000313" key="3">
    <source>
        <dbReference type="Proteomes" id="UP000596092"/>
    </source>
</evidence>
<evidence type="ECO:0000313" key="2">
    <source>
        <dbReference type="EMBL" id="QQG64964.1"/>
    </source>
</evidence>
<name>A0A7T5VBR6_9BACT</name>
<dbReference type="Proteomes" id="UP000596092">
    <property type="component" value="Chromosome"/>
</dbReference>
<reference evidence="2 3" key="1">
    <citation type="submission" date="2020-05" db="EMBL/GenBank/DDBJ databases">
        <title>Complete genome of Desulfobulbus oligotrophicus.</title>
        <authorList>
            <person name="Podar M."/>
        </authorList>
    </citation>
    <scope>NUCLEOTIDE SEQUENCE [LARGE SCALE GENOMIC DNA]</scope>
    <source>
        <strain evidence="2 3">Prop6</strain>
    </source>
</reference>
<dbReference type="KEGG" id="dog:HP555_03330"/>
<dbReference type="AlphaFoldDB" id="A0A7T5VBR6"/>
<accession>A0A7T5VBR6</accession>
<feature type="signal peptide" evidence="1">
    <location>
        <begin position="1"/>
        <end position="24"/>
    </location>
</feature>
<dbReference type="EMBL" id="CP054140">
    <property type="protein sequence ID" value="QQG64964.1"/>
    <property type="molecule type" value="Genomic_DNA"/>
</dbReference>
<dbReference type="RefSeq" id="WP_199263778.1">
    <property type="nucleotide sequence ID" value="NZ_CP054140.1"/>
</dbReference>
<keyword evidence="1" id="KW-0732">Signal</keyword>
<protein>
    <recommendedName>
        <fullName evidence="4">Lipoprotein</fullName>
    </recommendedName>
</protein>
<keyword evidence="3" id="KW-1185">Reference proteome</keyword>
<organism evidence="2 3">
    <name type="scientific">Desulfobulbus oligotrophicus</name>
    <dbReference type="NCBI Taxonomy" id="1909699"/>
    <lineage>
        <taxon>Bacteria</taxon>
        <taxon>Pseudomonadati</taxon>
        <taxon>Thermodesulfobacteriota</taxon>
        <taxon>Desulfobulbia</taxon>
        <taxon>Desulfobulbales</taxon>
        <taxon>Desulfobulbaceae</taxon>
        <taxon>Desulfobulbus</taxon>
    </lineage>
</organism>
<feature type="chain" id="PRO_5032455817" description="Lipoprotein" evidence="1">
    <location>
        <begin position="25"/>
        <end position="177"/>
    </location>
</feature>
<evidence type="ECO:0008006" key="4">
    <source>
        <dbReference type="Google" id="ProtNLM"/>
    </source>
</evidence>